<protein>
    <recommendedName>
        <fullName evidence="4">Secreted protein</fullName>
    </recommendedName>
</protein>
<dbReference type="OrthoDB" id="288963at2"/>
<evidence type="ECO:0008006" key="4">
    <source>
        <dbReference type="Google" id="ProtNLM"/>
    </source>
</evidence>
<proteinExistence type="predicted"/>
<dbReference type="AlphaFoldDB" id="A0A518JVL8"/>
<feature type="chain" id="PRO_5022124663" description="Secreted protein" evidence="1">
    <location>
        <begin position="27"/>
        <end position="134"/>
    </location>
</feature>
<keyword evidence="3" id="KW-1185">Reference proteome</keyword>
<name>A0A518JVL8_9BACT</name>
<dbReference type="Proteomes" id="UP000315082">
    <property type="component" value="Chromosome"/>
</dbReference>
<keyword evidence="1" id="KW-0732">Signal</keyword>
<evidence type="ECO:0000313" key="3">
    <source>
        <dbReference type="Proteomes" id="UP000315082"/>
    </source>
</evidence>
<organism evidence="2 3">
    <name type="scientific">Rosistilla carotiformis</name>
    <dbReference type="NCBI Taxonomy" id="2528017"/>
    <lineage>
        <taxon>Bacteria</taxon>
        <taxon>Pseudomonadati</taxon>
        <taxon>Planctomycetota</taxon>
        <taxon>Planctomycetia</taxon>
        <taxon>Pirellulales</taxon>
        <taxon>Pirellulaceae</taxon>
        <taxon>Rosistilla</taxon>
    </lineage>
</organism>
<feature type="signal peptide" evidence="1">
    <location>
        <begin position="1"/>
        <end position="26"/>
    </location>
</feature>
<dbReference type="KEGG" id="rcf:Poly24_32940"/>
<dbReference type="EMBL" id="CP036348">
    <property type="protein sequence ID" value="QDV69578.1"/>
    <property type="molecule type" value="Genomic_DNA"/>
</dbReference>
<sequence precursor="true">MIRTLLALLLIANLLACPLRCMDCHAASADTSQSPATGCACCHDSVATASPESSDTPAGGDCSCPNCLCEGATLQDAPEVPDAETALVAWLPAPSASILQPTPIGLRKHAIEHFDHSSHVWGRVARIAHQSWLI</sequence>
<evidence type="ECO:0000256" key="1">
    <source>
        <dbReference type="SAM" id="SignalP"/>
    </source>
</evidence>
<evidence type="ECO:0000313" key="2">
    <source>
        <dbReference type="EMBL" id="QDV69578.1"/>
    </source>
</evidence>
<reference evidence="2 3" key="1">
    <citation type="submission" date="2019-02" db="EMBL/GenBank/DDBJ databases">
        <title>Deep-cultivation of Planctomycetes and their phenomic and genomic characterization uncovers novel biology.</title>
        <authorList>
            <person name="Wiegand S."/>
            <person name="Jogler M."/>
            <person name="Boedeker C."/>
            <person name="Pinto D."/>
            <person name="Vollmers J."/>
            <person name="Rivas-Marin E."/>
            <person name="Kohn T."/>
            <person name="Peeters S.H."/>
            <person name="Heuer A."/>
            <person name="Rast P."/>
            <person name="Oberbeckmann S."/>
            <person name="Bunk B."/>
            <person name="Jeske O."/>
            <person name="Meyerdierks A."/>
            <person name="Storesund J.E."/>
            <person name="Kallscheuer N."/>
            <person name="Luecker S."/>
            <person name="Lage O.M."/>
            <person name="Pohl T."/>
            <person name="Merkel B.J."/>
            <person name="Hornburger P."/>
            <person name="Mueller R.-W."/>
            <person name="Bruemmer F."/>
            <person name="Labrenz M."/>
            <person name="Spormann A.M."/>
            <person name="Op den Camp H."/>
            <person name="Overmann J."/>
            <person name="Amann R."/>
            <person name="Jetten M.S.M."/>
            <person name="Mascher T."/>
            <person name="Medema M.H."/>
            <person name="Devos D.P."/>
            <person name="Kaster A.-K."/>
            <person name="Ovreas L."/>
            <person name="Rohde M."/>
            <person name="Galperin M.Y."/>
            <person name="Jogler C."/>
        </authorList>
    </citation>
    <scope>NUCLEOTIDE SEQUENCE [LARGE SCALE GENOMIC DNA]</scope>
    <source>
        <strain evidence="2 3">Poly24</strain>
    </source>
</reference>
<gene>
    <name evidence="2" type="ORF">Poly24_32940</name>
</gene>
<dbReference type="RefSeq" id="WP_145097290.1">
    <property type="nucleotide sequence ID" value="NZ_CP036348.1"/>
</dbReference>
<accession>A0A518JVL8</accession>